<dbReference type="KEGG" id="tet:TTHERM_000497099"/>
<dbReference type="RefSeq" id="XP_012656499.1">
    <property type="nucleotide sequence ID" value="XM_012801045.1"/>
</dbReference>
<dbReference type="Proteomes" id="UP000009168">
    <property type="component" value="Unassembled WGS sequence"/>
</dbReference>
<keyword evidence="1" id="KW-0472">Membrane</keyword>
<evidence type="ECO:0000313" key="2">
    <source>
        <dbReference type="EMBL" id="EWS70943.1"/>
    </source>
</evidence>
<keyword evidence="1 2" id="KW-0812">Transmembrane</keyword>
<evidence type="ECO:0000313" key="3">
    <source>
        <dbReference type="Proteomes" id="UP000009168"/>
    </source>
</evidence>
<dbReference type="AlphaFoldDB" id="W7X3E0"/>
<reference evidence="3" key="1">
    <citation type="journal article" date="2006" name="PLoS Biol.">
        <title>Macronuclear genome sequence of the ciliate Tetrahymena thermophila, a model eukaryote.</title>
        <authorList>
            <person name="Eisen J.A."/>
            <person name="Coyne R.S."/>
            <person name="Wu M."/>
            <person name="Wu D."/>
            <person name="Thiagarajan M."/>
            <person name="Wortman J.R."/>
            <person name="Badger J.H."/>
            <person name="Ren Q."/>
            <person name="Amedeo P."/>
            <person name="Jones K.M."/>
            <person name="Tallon L.J."/>
            <person name="Delcher A.L."/>
            <person name="Salzberg S.L."/>
            <person name="Silva J.C."/>
            <person name="Haas B.J."/>
            <person name="Majoros W.H."/>
            <person name="Farzad M."/>
            <person name="Carlton J.M."/>
            <person name="Smith R.K. Jr."/>
            <person name="Garg J."/>
            <person name="Pearlman R.E."/>
            <person name="Karrer K.M."/>
            <person name="Sun L."/>
            <person name="Manning G."/>
            <person name="Elde N.C."/>
            <person name="Turkewitz A.P."/>
            <person name="Asai D.J."/>
            <person name="Wilkes D.E."/>
            <person name="Wang Y."/>
            <person name="Cai H."/>
            <person name="Collins K."/>
            <person name="Stewart B.A."/>
            <person name="Lee S.R."/>
            <person name="Wilamowska K."/>
            <person name="Weinberg Z."/>
            <person name="Ruzzo W.L."/>
            <person name="Wloga D."/>
            <person name="Gaertig J."/>
            <person name="Frankel J."/>
            <person name="Tsao C.-C."/>
            <person name="Gorovsky M.A."/>
            <person name="Keeling P.J."/>
            <person name="Waller R.F."/>
            <person name="Patron N.J."/>
            <person name="Cherry J.M."/>
            <person name="Stover N.A."/>
            <person name="Krieger C.J."/>
            <person name="del Toro C."/>
            <person name="Ryder H.F."/>
            <person name="Williamson S.C."/>
            <person name="Barbeau R.A."/>
            <person name="Hamilton E.P."/>
            <person name="Orias E."/>
        </authorList>
    </citation>
    <scope>NUCLEOTIDE SEQUENCE [LARGE SCALE GENOMIC DNA]</scope>
    <source>
        <strain evidence="3">SB210</strain>
    </source>
</reference>
<proteinExistence type="predicted"/>
<feature type="transmembrane region" description="Helical" evidence="1">
    <location>
        <begin position="12"/>
        <end position="35"/>
    </location>
</feature>
<evidence type="ECO:0000256" key="1">
    <source>
        <dbReference type="SAM" id="Phobius"/>
    </source>
</evidence>
<keyword evidence="1" id="KW-1133">Transmembrane helix</keyword>
<sequence>MNPINSQKYIFFINICYFYYLKMLDYLWVLSYFALNSKLQLIKYDDYFKKEQFSNILLNFYKLYDINIKNTY</sequence>
<organism evidence="2 3">
    <name type="scientific">Tetrahymena thermophila (strain SB210)</name>
    <dbReference type="NCBI Taxonomy" id="312017"/>
    <lineage>
        <taxon>Eukaryota</taxon>
        <taxon>Sar</taxon>
        <taxon>Alveolata</taxon>
        <taxon>Ciliophora</taxon>
        <taxon>Intramacronucleata</taxon>
        <taxon>Oligohymenophorea</taxon>
        <taxon>Hymenostomatida</taxon>
        <taxon>Tetrahymenina</taxon>
        <taxon>Tetrahymenidae</taxon>
        <taxon>Tetrahymena</taxon>
    </lineage>
</organism>
<dbReference type="EMBL" id="GG662212">
    <property type="protein sequence ID" value="EWS70943.1"/>
    <property type="molecule type" value="Genomic_DNA"/>
</dbReference>
<name>W7X3E0_TETTS</name>
<accession>W7X3E0</accession>
<protein>
    <submittedName>
        <fullName evidence="2">Transmembrane protein, putative</fullName>
    </submittedName>
</protein>
<dbReference type="InParanoid" id="W7X3E0"/>
<gene>
    <name evidence="2" type="ORF">TTHERM_000497099</name>
</gene>
<keyword evidence="3" id="KW-1185">Reference proteome</keyword>
<dbReference type="GeneID" id="24439282"/>